<feature type="transmembrane region" description="Helical" evidence="1">
    <location>
        <begin position="20"/>
        <end position="41"/>
    </location>
</feature>
<evidence type="ECO:0000256" key="1">
    <source>
        <dbReference type="SAM" id="Phobius"/>
    </source>
</evidence>
<sequence length="73" mass="8216">MEILPRDLKNSQQADRSLFLLALQLYTSLAVRVVVAAVAVAHQLIHLRRQHVVVAVALGNQYSVYPYPLHLVQ</sequence>
<reference evidence="3" key="1">
    <citation type="journal article" date="2019" name="Int. J. Syst. Evol. Microbiol.">
        <title>The Global Catalogue of Microorganisms (GCM) 10K type strain sequencing project: providing services to taxonomists for standard genome sequencing and annotation.</title>
        <authorList>
            <consortium name="The Broad Institute Genomics Platform"/>
            <consortium name="The Broad Institute Genome Sequencing Center for Infectious Disease"/>
            <person name="Wu L."/>
            <person name="Ma J."/>
        </authorList>
    </citation>
    <scope>NUCLEOTIDE SEQUENCE [LARGE SCALE GENOMIC DNA]</scope>
    <source>
        <strain evidence="3">CGMCC 1.12806</strain>
    </source>
</reference>
<name>A0ABQ1FYR7_9GAMM</name>
<proteinExistence type="predicted"/>
<gene>
    <name evidence="2" type="ORF">GCM10011328_06190</name>
</gene>
<organism evidence="2 3">
    <name type="scientific">Hafnia psychrotolerans</name>
    <dbReference type="NCBI Taxonomy" id="1477018"/>
    <lineage>
        <taxon>Bacteria</taxon>
        <taxon>Pseudomonadati</taxon>
        <taxon>Pseudomonadota</taxon>
        <taxon>Gammaproteobacteria</taxon>
        <taxon>Enterobacterales</taxon>
        <taxon>Hafniaceae</taxon>
        <taxon>Hafnia</taxon>
    </lineage>
</organism>
<accession>A0ABQ1FYR7</accession>
<protein>
    <submittedName>
        <fullName evidence="2">Uncharacterized protein</fullName>
    </submittedName>
</protein>
<comment type="caution">
    <text evidence="2">The sequence shown here is derived from an EMBL/GenBank/DDBJ whole genome shotgun (WGS) entry which is preliminary data.</text>
</comment>
<keyword evidence="1" id="KW-0472">Membrane</keyword>
<keyword evidence="1" id="KW-0812">Transmembrane</keyword>
<dbReference type="Proteomes" id="UP000627464">
    <property type="component" value="Unassembled WGS sequence"/>
</dbReference>
<keyword evidence="3" id="KW-1185">Reference proteome</keyword>
<evidence type="ECO:0000313" key="2">
    <source>
        <dbReference type="EMBL" id="GGA34096.1"/>
    </source>
</evidence>
<evidence type="ECO:0000313" key="3">
    <source>
        <dbReference type="Proteomes" id="UP000627464"/>
    </source>
</evidence>
<keyword evidence="1" id="KW-1133">Transmembrane helix</keyword>
<dbReference type="EMBL" id="BMFZ01000001">
    <property type="protein sequence ID" value="GGA34096.1"/>
    <property type="molecule type" value="Genomic_DNA"/>
</dbReference>